<sequence>MLAKTLLALFAATAVAANPVAHDDRAVSIEDRAVSIEDRAVSIEDRADIEGRALCAGNLIDGPRKLSIGGTLRVYYSSAGGGTNCAYVTNDLGKEVFMYISLQDTSSSAFRLDDDYGDFSQFAGAVKLDGMAKHCFQVLVGIDGKTWMSRKDWHCGGGKVA</sequence>
<proteinExistence type="predicted"/>
<dbReference type="KEGG" id="ccac:CcaHIS019_0105840"/>
<dbReference type="RefSeq" id="XP_060453132.1">
    <property type="nucleotide sequence ID" value="XM_060601944.1"/>
</dbReference>
<evidence type="ECO:0000313" key="3">
    <source>
        <dbReference type="Proteomes" id="UP001233271"/>
    </source>
</evidence>
<dbReference type="EMBL" id="AP028212">
    <property type="protein sequence ID" value="BEI87866.1"/>
    <property type="molecule type" value="Genomic_DNA"/>
</dbReference>
<evidence type="ECO:0000313" key="2">
    <source>
        <dbReference type="EMBL" id="BEI87866.1"/>
    </source>
</evidence>
<evidence type="ECO:0000256" key="1">
    <source>
        <dbReference type="SAM" id="SignalP"/>
    </source>
</evidence>
<keyword evidence="1" id="KW-0732">Signal</keyword>
<accession>A0AA48HYK3</accession>
<protein>
    <submittedName>
        <fullName evidence="2">Uncharacterized protein</fullName>
    </submittedName>
</protein>
<gene>
    <name evidence="2" type="ORF">CcaverHIS019_0105840</name>
</gene>
<keyword evidence="3" id="KW-1185">Reference proteome</keyword>
<dbReference type="Proteomes" id="UP001233271">
    <property type="component" value="Chromosome 1"/>
</dbReference>
<name>A0AA48HYK3_9TREE</name>
<dbReference type="GeneID" id="85491737"/>
<feature type="chain" id="PRO_5041423181" evidence="1">
    <location>
        <begin position="18"/>
        <end position="161"/>
    </location>
</feature>
<reference evidence="2" key="1">
    <citation type="journal article" date="2023" name="BMC Genomics">
        <title>Chromosome-level genome assemblies of Cutaneotrichosporon spp. (Trichosporonales, Basidiomycota) reveal imbalanced evolution between nucleotide sequences and chromosome synteny.</title>
        <authorList>
            <person name="Kobayashi Y."/>
            <person name="Kayamori A."/>
            <person name="Aoki K."/>
            <person name="Shiwa Y."/>
            <person name="Matsutani M."/>
            <person name="Fujita N."/>
            <person name="Sugita T."/>
            <person name="Iwasaki W."/>
            <person name="Tanaka N."/>
            <person name="Takashima M."/>
        </authorList>
    </citation>
    <scope>NUCLEOTIDE SEQUENCE</scope>
    <source>
        <strain evidence="2">HIS019</strain>
    </source>
</reference>
<organism evidence="2 3">
    <name type="scientific">Cutaneotrichosporon cavernicola</name>
    <dbReference type="NCBI Taxonomy" id="279322"/>
    <lineage>
        <taxon>Eukaryota</taxon>
        <taxon>Fungi</taxon>
        <taxon>Dikarya</taxon>
        <taxon>Basidiomycota</taxon>
        <taxon>Agaricomycotina</taxon>
        <taxon>Tremellomycetes</taxon>
        <taxon>Trichosporonales</taxon>
        <taxon>Trichosporonaceae</taxon>
        <taxon>Cutaneotrichosporon</taxon>
    </lineage>
</organism>
<dbReference type="AlphaFoldDB" id="A0AA48HYK3"/>
<feature type="signal peptide" evidence="1">
    <location>
        <begin position="1"/>
        <end position="17"/>
    </location>
</feature>